<dbReference type="Proteomes" id="UP001217178">
    <property type="component" value="Unassembled WGS sequence"/>
</dbReference>
<evidence type="ECO:0000313" key="2">
    <source>
        <dbReference type="EMBL" id="MDC9590118.1"/>
    </source>
</evidence>
<keyword evidence="1" id="KW-1133">Transmembrane helix</keyword>
<protein>
    <submittedName>
        <fullName evidence="2">Uncharacterized protein</fullName>
    </submittedName>
</protein>
<organism evidence="2 3">
    <name type="scientific">Xenorhabdus yunnanensis</name>
    <dbReference type="NCBI Taxonomy" id="3025878"/>
    <lineage>
        <taxon>Bacteria</taxon>
        <taxon>Pseudomonadati</taxon>
        <taxon>Pseudomonadota</taxon>
        <taxon>Gammaproteobacteria</taxon>
        <taxon>Enterobacterales</taxon>
        <taxon>Morganellaceae</taxon>
        <taxon>Xenorhabdus</taxon>
    </lineage>
</organism>
<keyword evidence="3" id="KW-1185">Reference proteome</keyword>
<dbReference type="RefSeq" id="WP_273555426.1">
    <property type="nucleotide sequence ID" value="NZ_JAQRFI010000028.1"/>
</dbReference>
<feature type="transmembrane region" description="Helical" evidence="1">
    <location>
        <begin position="20"/>
        <end position="45"/>
    </location>
</feature>
<keyword evidence="1" id="KW-0812">Transmembrane</keyword>
<keyword evidence="1" id="KW-0472">Membrane</keyword>
<evidence type="ECO:0000313" key="3">
    <source>
        <dbReference type="Proteomes" id="UP001217178"/>
    </source>
</evidence>
<name>A0ABT5LHT7_9GAMM</name>
<comment type="caution">
    <text evidence="2">The sequence shown here is derived from an EMBL/GenBank/DDBJ whole genome shotgun (WGS) entry which is preliminary data.</text>
</comment>
<dbReference type="EMBL" id="JAQRFI010000028">
    <property type="protein sequence ID" value="MDC9590118.1"/>
    <property type="molecule type" value="Genomic_DNA"/>
</dbReference>
<reference evidence="2 3" key="1">
    <citation type="submission" date="2023-02" db="EMBL/GenBank/DDBJ databases">
        <title>Entomopathogenic bacteria.</title>
        <authorList>
            <person name="Machado R.A."/>
        </authorList>
    </citation>
    <scope>NUCLEOTIDE SEQUENCE [LARGE SCALE GENOMIC DNA]</scope>
    <source>
        <strain evidence="2 3">XENO-10</strain>
    </source>
</reference>
<accession>A0ABT5LHT7</accession>
<sequence length="48" mass="5067">MLLTSIAMNASEGNSNRITVQIISGVGFLGDGVIIFSLTLTVVYFTSD</sequence>
<evidence type="ECO:0000256" key="1">
    <source>
        <dbReference type="SAM" id="Phobius"/>
    </source>
</evidence>
<proteinExistence type="predicted"/>
<gene>
    <name evidence="2" type="ORF">PSI23_12585</name>
</gene>